<accession>A0A8S3PRS5</accession>
<reference evidence="1" key="1">
    <citation type="submission" date="2021-03" db="EMBL/GenBank/DDBJ databases">
        <authorList>
            <person name="Bekaert M."/>
        </authorList>
    </citation>
    <scope>NUCLEOTIDE SEQUENCE</scope>
</reference>
<proteinExistence type="predicted"/>
<comment type="caution">
    <text evidence="1">The sequence shown here is derived from an EMBL/GenBank/DDBJ whole genome shotgun (WGS) entry which is preliminary data.</text>
</comment>
<sequence>MASKSVCNETNDILALIGILEIMAEPVINDRRHEKYCEYISLFLSYFGQERSTQIDSTRGRSTLHVPLDHKIKPGLSLVDYADPKCPELRMAKHKQKKDIGRKMSRKVSKEIHVKTKKIRNAGIAINSLVQGWEELNLSREEYNMCRNSKAPIFHQAFDPLIEALTNTEDILHQTSP</sequence>
<organism evidence="1 2">
    <name type="scientific">Mytilus edulis</name>
    <name type="common">Blue mussel</name>
    <dbReference type="NCBI Taxonomy" id="6550"/>
    <lineage>
        <taxon>Eukaryota</taxon>
        <taxon>Metazoa</taxon>
        <taxon>Spiralia</taxon>
        <taxon>Lophotrochozoa</taxon>
        <taxon>Mollusca</taxon>
        <taxon>Bivalvia</taxon>
        <taxon>Autobranchia</taxon>
        <taxon>Pteriomorphia</taxon>
        <taxon>Mytilida</taxon>
        <taxon>Mytiloidea</taxon>
        <taxon>Mytilidae</taxon>
        <taxon>Mytilinae</taxon>
        <taxon>Mytilus</taxon>
    </lineage>
</organism>
<protein>
    <submittedName>
        <fullName evidence="1">Uncharacterized protein</fullName>
    </submittedName>
</protein>
<name>A0A8S3PRS5_MYTED</name>
<dbReference type="EMBL" id="CAJPWZ010000143">
    <property type="protein sequence ID" value="CAG2186729.1"/>
    <property type="molecule type" value="Genomic_DNA"/>
</dbReference>
<keyword evidence="2" id="KW-1185">Reference proteome</keyword>
<dbReference type="Proteomes" id="UP000683360">
    <property type="component" value="Unassembled WGS sequence"/>
</dbReference>
<evidence type="ECO:0000313" key="1">
    <source>
        <dbReference type="EMBL" id="CAG2186729.1"/>
    </source>
</evidence>
<gene>
    <name evidence="1" type="ORF">MEDL_2219</name>
</gene>
<dbReference type="AlphaFoldDB" id="A0A8S3PRS5"/>
<evidence type="ECO:0000313" key="2">
    <source>
        <dbReference type="Proteomes" id="UP000683360"/>
    </source>
</evidence>